<dbReference type="RefSeq" id="WP_101716506.1">
    <property type="nucleotide sequence ID" value="NZ_PJRS01000009.1"/>
</dbReference>
<dbReference type="Proteomes" id="UP000234479">
    <property type="component" value="Unassembled WGS sequence"/>
</dbReference>
<evidence type="ECO:0000313" key="2">
    <source>
        <dbReference type="Proteomes" id="UP000234479"/>
    </source>
</evidence>
<organism evidence="1 2">
    <name type="scientific">Caulobacter zeae</name>
    <dbReference type="NCBI Taxonomy" id="2055137"/>
    <lineage>
        <taxon>Bacteria</taxon>
        <taxon>Pseudomonadati</taxon>
        <taxon>Pseudomonadota</taxon>
        <taxon>Alphaproteobacteria</taxon>
        <taxon>Caulobacterales</taxon>
        <taxon>Caulobacteraceae</taxon>
        <taxon>Caulobacter</taxon>
    </lineage>
</organism>
<proteinExistence type="predicted"/>
<comment type="caution">
    <text evidence="1">The sequence shown here is derived from an EMBL/GenBank/DDBJ whole genome shotgun (WGS) entry which is preliminary data.</text>
</comment>
<sequence>MTYYTIQIWNQSQAAKSYVLFLREPELTANGGASQVFTNAWATFPGVTNGGFDRITFDETVYAYWSHPPVGGQMLSGGVMQVSTQTQDTVAFSGGSPTGFTTLTSPGTAQPGSFAIVTGSDFTPASGYVLGMARIAGTPIPVPTMTFPALPNMISNIRPIHTYYVAEGAYAPGEVIDAAQITASAEIDFTGRPQTTATVIQQPNGTFSVTYS</sequence>
<evidence type="ECO:0000313" key="1">
    <source>
        <dbReference type="EMBL" id="PLR28386.1"/>
    </source>
</evidence>
<keyword evidence="2" id="KW-1185">Reference proteome</keyword>
<name>A0A2N5DQP4_9CAUL</name>
<dbReference type="EMBL" id="PJRS01000009">
    <property type="protein sequence ID" value="PLR28386.1"/>
    <property type="molecule type" value="Genomic_DNA"/>
</dbReference>
<dbReference type="AlphaFoldDB" id="A0A2N5DQP4"/>
<dbReference type="OrthoDB" id="7185838at2"/>
<protein>
    <submittedName>
        <fullName evidence="1">Uncharacterized protein</fullName>
    </submittedName>
</protein>
<accession>A0A2N5DQP4</accession>
<gene>
    <name evidence="1" type="ORF">SGCZBJ_02760</name>
</gene>
<reference evidence="1 2" key="1">
    <citation type="submission" date="2017-12" db="EMBL/GenBank/DDBJ databases">
        <title>The genome sequence of Caulobacter sp. 410.</title>
        <authorList>
            <person name="Gao J."/>
            <person name="Mao X."/>
            <person name="Sun J."/>
        </authorList>
    </citation>
    <scope>NUCLEOTIDE SEQUENCE [LARGE SCALE GENOMIC DNA]</scope>
    <source>
        <strain evidence="1 2">410</strain>
    </source>
</reference>